<keyword evidence="3" id="KW-1185">Reference proteome</keyword>
<evidence type="ECO:0000313" key="3">
    <source>
        <dbReference type="Proteomes" id="UP001307889"/>
    </source>
</evidence>
<evidence type="ECO:0000313" key="2">
    <source>
        <dbReference type="EMBL" id="BES96574.1"/>
    </source>
</evidence>
<reference evidence="2 3" key="1">
    <citation type="submission" date="2023-09" db="EMBL/GenBank/DDBJ databases">
        <title>Nesidiocoris tenuis whole genome shotgun sequence.</title>
        <authorList>
            <person name="Shibata T."/>
            <person name="Shimoda M."/>
            <person name="Kobayashi T."/>
            <person name="Uehara T."/>
        </authorList>
    </citation>
    <scope>NUCLEOTIDE SEQUENCE [LARGE SCALE GENOMIC DNA]</scope>
    <source>
        <strain evidence="2 3">Japan</strain>
    </source>
</reference>
<dbReference type="EMBL" id="AP028915">
    <property type="protein sequence ID" value="BES96574.1"/>
    <property type="molecule type" value="Genomic_DNA"/>
</dbReference>
<evidence type="ECO:0008006" key="4">
    <source>
        <dbReference type="Google" id="ProtNLM"/>
    </source>
</evidence>
<name>A0ABN7AYF5_9HEMI</name>
<gene>
    <name evidence="2" type="ORF">NTJ_09386</name>
</gene>
<sequence>MSKLASDSNCRLAHSLEIRLKRLQLFGTLPLTLEAPVFSKLSPRYLIISAILSSIVAYFLLFSVSYQSVYLRPLSAALFDATSCVYTLVPPTATLVLVKKRFVFESAVNELLAMRAKLGLGEARYPIVVKLYLALYGVLTTCSMVNIAVAIRLSPDLYSWMNIIDDACWDTFFAIMALTCSQFMFLIYSTGECFSRLMTMIPKKGQTVLPHVDIRRFIKNYDTIVDLAYEIFECYDIVVGETLLSNFTCMMAHGSALLISNIFNPFKQNEFSIWVPYHLFSLTALMITCVSISSKVSRVQYHKFS</sequence>
<keyword evidence="1" id="KW-0472">Membrane</keyword>
<feature type="transmembrane region" description="Helical" evidence="1">
    <location>
        <begin position="131"/>
        <end position="151"/>
    </location>
</feature>
<evidence type="ECO:0000256" key="1">
    <source>
        <dbReference type="SAM" id="Phobius"/>
    </source>
</evidence>
<keyword evidence="1" id="KW-0812">Transmembrane</keyword>
<keyword evidence="1" id="KW-1133">Transmembrane helix</keyword>
<protein>
    <recommendedName>
        <fullName evidence="4">Gustatory receptor</fullName>
    </recommendedName>
</protein>
<proteinExistence type="predicted"/>
<organism evidence="2 3">
    <name type="scientific">Nesidiocoris tenuis</name>
    <dbReference type="NCBI Taxonomy" id="355587"/>
    <lineage>
        <taxon>Eukaryota</taxon>
        <taxon>Metazoa</taxon>
        <taxon>Ecdysozoa</taxon>
        <taxon>Arthropoda</taxon>
        <taxon>Hexapoda</taxon>
        <taxon>Insecta</taxon>
        <taxon>Pterygota</taxon>
        <taxon>Neoptera</taxon>
        <taxon>Paraneoptera</taxon>
        <taxon>Hemiptera</taxon>
        <taxon>Heteroptera</taxon>
        <taxon>Panheteroptera</taxon>
        <taxon>Cimicomorpha</taxon>
        <taxon>Miridae</taxon>
        <taxon>Dicyphina</taxon>
        <taxon>Nesidiocoris</taxon>
    </lineage>
</organism>
<feature type="transmembrane region" description="Helical" evidence="1">
    <location>
        <begin position="45"/>
        <end position="64"/>
    </location>
</feature>
<dbReference type="Proteomes" id="UP001307889">
    <property type="component" value="Chromosome 7"/>
</dbReference>
<feature type="transmembrane region" description="Helical" evidence="1">
    <location>
        <begin position="275"/>
        <end position="293"/>
    </location>
</feature>
<accession>A0ABN7AYF5</accession>
<feature type="transmembrane region" description="Helical" evidence="1">
    <location>
        <begin position="243"/>
        <end position="263"/>
    </location>
</feature>
<feature type="transmembrane region" description="Helical" evidence="1">
    <location>
        <begin position="171"/>
        <end position="191"/>
    </location>
</feature>
<feature type="transmembrane region" description="Helical" evidence="1">
    <location>
        <begin position="76"/>
        <end position="98"/>
    </location>
</feature>